<feature type="compositionally biased region" description="Polar residues" evidence="1">
    <location>
        <begin position="117"/>
        <end position="133"/>
    </location>
</feature>
<feature type="region of interest" description="Disordered" evidence="1">
    <location>
        <begin position="1"/>
        <end position="49"/>
    </location>
</feature>
<feature type="compositionally biased region" description="Low complexity" evidence="1">
    <location>
        <begin position="181"/>
        <end position="191"/>
    </location>
</feature>
<feature type="compositionally biased region" description="Gly residues" evidence="1">
    <location>
        <begin position="1"/>
        <end position="16"/>
    </location>
</feature>
<feature type="compositionally biased region" description="Basic and acidic residues" evidence="1">
    <location>
        <begin position="134"/>
        <end position="143"/>
    </location>
</feature>
<name>F8Q7F2_SERL3</name>
<dbReference type="HOGENOM" id="CLU_090414_0_0_1"/>
<feature type="compositionally biased region" description="Basic and acidic residues" evidence="1">
    <location>
        <begin position="150"/>
        <end position="171"/>
    </location>
</feature>
<feature type="region of interest" description="Disordered" evidence="1">
    <location>
        <begin position="91"/>
        <end position="200"/>
    </location>
</feature>
<evidence type="ECO:0000313" key="3">
    <source>
        <dbReference type="Proteomes" id="UP000008063"/>
    </source>
</evidence>
<dbReference type="EMBL" id="GL945485">
    <property type="protein sequence ID" value="EGN95490.1"/>
    <property type="molecule type" value="Genomic_DNA"/>
</dbReference>
<keyword evidence="3" id="KW-1185">Reference proteome</keyword>
<dbReference type="Proteomes" id="UP000008063">
    <property type="component" value="Unassembled WGS sequence"/>
</dbReference>
<dbReference type="InParanoid" id="F8Q7F2"/>
<dbReference type="AlphaFoldDB" id="F8Q7F2"/>
<reference evidence="3" key="1">
    <citation type="journal article" date="2011" name="Science">
        <title>The plant cell wall-decomposing machinery underlies the functional diversity of forest fungi.</title>
        <authorList>
            <person name="Eastwood D.C."/>
            <person name="Floudas D."/>
            <person name="Binder M."/>
            <person name="Majcherczyk A."/>
            <person name="Schneider P."/>
            <person name="Aerts A."/>
            <person name="Asiegbu F.O."/>
            <person name="Baker S.E."/>
            <person name="Barry K."/>
            <person name="Bendiksby M."/>
            <person name="Blumentritt M."/>
            <person name="Coutinho P.M."/>
            <person name="Cullen D."/>
            <person name="de Vries R.P."/>
            <person name="Gathman A."/>
            <person name="Goodell B."/>
            <person name="Henrissat B."/>
            <person name="Ihrmark K."/>
            <person name="Kauserud H."/>
            <person name="Kohler A."/>
            <person name="LaButti K."/>
            <person name="Lapidus A."/>
            <person name="Lavin J.L."/>
            <person name="Lee Y.-H."/>
            <person name="Lindquist E."/>
            <person name="Lilly W."/>
            <person name="Lucas S."/>
            <person name="Morin E."/>
            <person name="Murat C."/>
            <person name="Oguiza J.A."/>
            <person name="Park J."/>
            <person name="Pisabarro A.G."/>
            <person name="Riley R."/>
            <person name="Rosling A."/>
            <person name="Salamov A."/>
            <person name="Schmidt O."/>
            <person name="Schmutz J."/>
            <person name="Skrede I."/>
            <person name="Stenlid J."/>
            <person name="Wiebenga A."/>
            <person name="Xie X."/>
            <person name="Kuees U."/>
            <person name="Hibbett D.S."/>
            <person name="Hoffmeister D."/>
            <person name="Hoegberg N."/>
            <person name="Martin F."/>
            <person name="Grigoriev I.V."/>
            <person name="Watkinson S.C."/>
        </authorList>
    </citation>
    <scope>NUCLEOTIDE SEQUENCE [LARGE SCALE GENOMIC DNA]</scope>
    <source>
        <strain evidence="3">strain S7.3</strain>
    </source>
</reference>
<sequence>MMKGMAGGSSGSGNRGPNGRYQGEGALEKKAEMVEEKKDGTGTTYGGAGQRMEVDKVKYRAEGRYASLPVDNLDACSTNENEITLFKNAQDLKQKEQSKEESLKGKRAEKIPKTETTKVQNEVTQLGSTSDTDTLTRSEEVRHTSNKNLETARKVPKGDRTIKSAAKKETTEGQNVVAQLGSTNDTDTTTSSKEKKKKGN</sequence>
<feature type="compositionally biased region" description="Basic and acidic residues" evidence="1">
    <location>
        <begin position="26"/>
        <end position="40"/>
    </location>
</feature>
<proteinExistence type="predicted"/>
<evidence type="ECO:0000313" key="2">
    <source>
        <dbReference type="EMBL" id="EGN95490.1"/>
    </source>
</evidence>
<feature type="compositionally biased region" description="Basic and acidic residues" evidence="1">
    <location>
        <begin position="91"/>
        <end position="116"/>
    </location>
</feature>
<accession>F8Q7F2</accession>
<evidence type="ECO:0000256" key="1">
    <source>
        <dbReference type="SAM" id="MobiDB-lite"/>
    </source>
</evidence>
<gene>
    <name evidence="2" type="ORF">SERLA73DRAFT_154892</name>
</gene>
<organism evidence="3">
    <name type="scientific">Serpula lacrymans var. lacrymans (strain S7.3)</name>
    <name type="common">Dry rot fungus</name>
    <dbReference type="NCBI Taxonomy" id="936435"/>
    <lineage>
        <taxon>Eukaryota</taxon>
        <taxon>Fungi</taxon>
        <taxon>Dikarya</taxon>
        <taxon>Basidiomycota</taxon>
        <taxon>Agaricomycotina</taxon>
        <taxon>Agaricomycetes</taxon>
        <taxon>Agaricomycetidae</taxon>
        <taxon>Boletales</taxon>
        <taxon>Coniophorineae</taxon>
        <taxon>Serpulaceae</taxon>
        <taxon>Serpula</taxon>
    </lineage>
</organism>
<protein>
    <submittedName>
        <fullName evidence="2">Uncharacterized protein</fullName>
    </submittedName>
</protein>